<organism evidence="1 2">
    <name type="scientific">Nocardia otitidiscaviarum</name>
    <dbReference type="NCBI Taxonomy" id="1823"/>
    <lineage>
        <taxon>Bacteria</taxon>
        <taxon>Bacillati</taxon>
        <taxon>Actinomycetota</taxon>
        <taxon>Actinomycetes</taxon>
        <taxon>Mycobacteriales</taxon>
        <taxon>Nocardiaceae</taxon>
        <taxon>Nocardia</taxon>
    </lineage>
</organism>
<accession>A0A379JJG9</accession>
<dbReference type="InterPro" id="IPR004378">
    <property type="entry name" value="F420H2_quin_Rdtase"/>
</dbReference>
<dbReference type="GO" id="GO:0016491">
    <property type="term" value="F:oxidoreductase activity"/>
    <property type="evidence" value="ECO:0007669"/>
    <property type="project" value="InterPro"/>
</dbReference>
<dbReference type="AlphaFoldDB" id="A0A379JJG9"/>
<sequence length="128" mass="14231">MLMPLPQALARINRRVTNPVLGVLARRAPGFGIVVHVGRKSGRVYRSPVAVFERDGGYRIALTYGRDVDWLKNIRAAGAFGFETRGRTIMLTDPVVGHDATASWAPIGIRQWLVALRAEYYVQARIAE</sequence>
<evidence type="ECO:0000313" key="1">
    <source>
        <dbReference type="EMBL" id="SUD48799.1"/>
    </source>
</evidence>
<dbReference type="InterPro" id="IPR012349">
    <property type="entry name" value="Split_barrel_FMN-bd"/>
</dbReference>
<proteinExistence type="predicted"/>
<name>A0A379JJG9_9NOCA</name>
<dbReference type="NCBIfam" id="TIGR00026">
    <property type="entry name" value="hi_GC_TIGR00026"/>
    <property type="match status" value="1"/>
</dbReference>
<reference evidence="1 2" key="1">
    <citation type="submission" date="2018-06" db="EMBL/GenBank/DDBJ databases">
        <authorList>
            <consortium name="Pathogen Informatics"/>
            <person name="Doyle S."/>
        </authorList>
    </citation>
    <scope>NUCLEOTIDE SEQUENCE [LARGE SCALE GENOMIC DNA]</scope>
    <source>
        <strain evidence="1 2">NCTC1934</strain>
    </source>
</reference>
<dbReference type="STRING" id="1406858.GCA_000710895_07491"/>
<dbReference type="Gene3D" id="2.30.110.10">
    <property type="entry name" value="Electron Transport, Fmn-binding Protein, Chain A"/>
    <property type="match status" value="1"/>
</dbReference>
<dbReference type="EMBL" id="UGRY01000005">
    <property type="protein sequence ID" value="SUD48799.1"/>
    <property type="molecule type" value="Genomic_DNA"/>
</dbReference>
<keyword evidence="2" id="KW-1185">Reference proteome</keyword>
<gene>
    <name evidence="1" type="ORF">NCTC1934_06136</name>
</gene>
<dbReference type="Pfam" id="PF04075">
    <property type="entry name" value="F420H2_quin_red"/>
    <property type="match status" value="1"/>
</dbReference>
<protein>
    <submittedName>
        <fullName evidence="1">Deazaflavin-dependent oxidoreductase, nitroreductase family</fullName>
    </submittedName>
</protein>
<dbReference type="Proteomes" id="UP000255467">
    <property type="component" value="Unassembled WGS sequence"/>
</dbReference>
<evidence type="ECO:0000313" key="2">
    <source>
        <dbReference type="Proteomes" id="UP000255467"/>
    </source>
</evidence>